<dbReference type="PANTHER" id="PTHR13037">
    <property type="entry name" value="FORMIN"/>
    <property type="match status" value="1"/>
</dbReference>
<feature type="region of interest" description="Disordered" evidence="2">
    <location>
        <begin position="2215"/>
        <end position="2249"/>
    </location>
</feature>
<feature type="transmembrane region" description="Helical" evidence="3">
    <location>
        <begin position="106"/>
        <end position="129"/>
    </location>
</feature>
<name>A0A835SW97_9CHLO</name>
<feature type="region of interest" description="Disordered" evidence="2">
    <location>
        <begin position="789"/>
        <end position="855"/>
    </location>
</feature>
<dbReference type="Proteomes" id="UP000613740">
    <property type="component" value="Unassembled WGS sequence"/>
</dbReference>
<feature type="region of interest" description="Disordered" evidence="2">
    <location>
        <begin position="267"/>
        <end position="308"/>
    </location>
</feature>
<evidence type="ECO:0000313" key="5">
    <source>
        <dbReference type="Proteomes" id="UP000613740"/>
    </source>
</evidence>
<organism evidence="4 5">
    <name type="scientific">Chlamydomonas schloesseri</name>
    <dbReference type="NCBI Taxonomy" id="2026947"/>
    <lineage>
        <taxon>Eukaryota</taxon>
        <taxon>Viridiplantae</taxon>
        <taxon>Chlorophyta</taxon>
        <taxon>core chlorophytes</taxon>
        <taxon>Chlorophyceae</taxon>
        <taxon>CS clade</taxon>
        <taxon>Chlamydomonadales</taxon>
        <taxon>Chlamydomonadaceae</taxon>
        <taxon>Chlamydomonas</taxon>
    </lineage>
</organism>
<feature type="compositionally biased region" description="Low complexity" evidence="2">
    <location>
        <begin position="789"/>
        <end position="798"/>
    </location>
</feature>
<evidence type="ECO:0000256" key="2">
    <source>
        <dbReference type="SAM" id="MobiDB-lite"/>
    </source>
</evidence>
<keyword evidence="1" id="KW-0945">Host-virus interaction</keyword>
<dbReference type="PANTHER" id="PTHR13037:SF24">
    <property type="entry name" value="POLYCOMB PROTEIN PCL-RELATED"/>
    <property type="match status" value="1"/>
</dbReference>
<feature type="region of interest" description="Disordered" evidence="2">
    <location>
        <begin position="1994"/>
        <end position="2031"/>
    </location>
</feature>
<feature type="compositionally biased region" description="Low complexity" evidence="2">
    <location>
        <begin position="285"/>
        <end position="298"/>
    </location>
</feature>
<feature type="compositionally biased region" description="Low complexity" evidence="2">
    <location>
        <begin position="2058"/>
        <end position="2069"/>
    </location>
</feature>
<feature type="compositionally biased region" description="Pro residues" evidence="2">
    <location>
        <begin position="2220"/>
        <end position="2247"/>
    </location>
</feature>
<comment type="caution">
    <text evidence="4">The sequence shown here is derived from an EMBL/GenBank/DDBJ whole genome shotgun (WGS) entry which is preliminary data.</text>
</comment>
<feature type="compositionally biased region" description="Low complexity" evidence="2">
    <location>
        <begin position="1994"/>
        <end position="2022"/>
    </location>
</feature>
<feature type="region of interest" description="Disordered" evidence="2">
    <location>
        <begin position="2058"/>
        <end position="2114"/>
    </location>
</feature>
<accession>A0A835SW97</accession>
<evidence type="ECO:0000256" key="3">
    <source>
        <dbReference type="SAM" id="Phobius"/>
    </source>
</evidence>
<keyword evidence="3" id="KW-0472">Membrane</keyword>
<feature type="compositionally biased region" description="Gly residues" evidence="2">
    <location>
        <begin position="822"/>
        <end position="843"/>
    </location>
</feature>
<keyword evidence="3" id="KW-1133">Transmembrane helix</keyword>
<feature type="region of interest" description="Disordered" evidence="2">
    <location>
        <begin position="155"/>
        <end position="178"/>
    </location>
</feature>
<protein>
    <submittedName>
        <fullName evidence="4">Uncharacterized protein</fullName>
    </submittedName>
</protein>
<reference evidence="4" key="1">
    <citation type="journal article" date="2020" name="bioRxiv">
        <title>Comparative genomics of Chlamydomonas.</title>
        <authorList>
            <person name="Craig R.J."/>
            <person name="Hasan A.R."/>
            <person name="Ness R.W."/>
            <person name="Keightley P.D."/>
        </authorList>
    </citation>
    <scope>NUCLEOTIDE SEQUENCE</scope>
    <source>
        <strain evidence="4">CCAP 11/173</strain>
    </source>
</reference>
<evidence type="ECO:0000256" key="1">
    <source>
        <dbReference type="ARBA" id="ARBA00022581"/>
    </source>
</evidence>
<proteinExistence type="predicted"/>
<feature type="compositionally biased region" description="Gly residues" evidence="2">
    <location>
        <begin position="363"/>
        <end position="411"/>
    </location>
</feature>
<feature type="region of interest" description="Disordered" evidence="2">
    <location>
        <begin position="346"/>
        <end position="423"/>
    </location>
</feature>
<feature type="compositionally biased region" description="Low complexity" evidence="2">
    <location>
        <begin position="844"/>
        <end position="855"/>
    </location>
</feature>
<feature type="compositionally biased region" description="Low complexity" evidence="2">
    <location>
        <begin position="2090"/>
        <end position="2106"/>
    </location>
</feature>
<keyword evidence="3" id="KW-0812">Transmembrane</keyword>
<dbReference type="OrthoDB" id="10633761at2759"/>
<keyword evidence="5" id="KW-1185">Reference proteome</keyword>
<gene>
    <name evidence="4" type="ORF">HYH02_012311</name>
</gene>
<sequence>MVVQLFWLCSVASVALYTTRRGTWMRWRERLCIGMNCFYGLVSFVKVFDILPRLPDESHYMFKFCLLSMADTYFCQVPVHLFYPIQFLEAVLRVAVWQRYGVMPGVPLALTAVVSLAWQVWLLVFSSMLQARTASAYSKRLPPAVATALSRRNAPQGALAGSPSGAPQRTALPLHSGSSGAAAVPAPASAPVPVAVPLAEAMAGDGVRLSAGSLDKDLTAALAIGTLELGGAGSFAAPSGSTLMAATGPGQVNALLLQSLASTDGAMADRDLNTSPPQVPSDMLATAGSAATGATGASPSPPLTLCNTESLLSPASTLSAPHPRSGVSSGVEARLGGVRGVLHGVPASLGSDAPAARSIDESSGGGGGGGGGSSLGGGGSSPLPAGSGGGGGGGTRSGGLERLGGSGGSGGASTTPLPTITASGDSSLTKAVAAAGVAQPQPRLLLAASGLGGAARRPGLGSSSLVARMSFTEVEPADEEAEVEAADEEAEAEAVQNSGDAALRLEPDADADTEAEQGLLRLGPDACMHVAAGLPLLVSETQGEAARRLPAMVPPCVSGEGGGLRQGLEPELAAARAAEGAGVPASASAVAAGASGAMAWDAEDLSLLEQLQQARHNQPRVLPAPAATAAFNPSRRSLPIPDLRAPLDAVVAAGAGGLSAAVTLPAMGSPAADAVAQAAAAAAPRRRITVPPGPQSAATMAALQALVRGPSSYVLLSKQRMREAKKRSALQLCVTAASPELVEPGQLRATLGSAIEATAPGWHVANVSLRKGSLIVHVDLVYHPPGAAAAGDADAGAPRHPHLQPNQRLLPPGPGAPAAGAGAAGAGGGGSGGGGGGGGGGFRRGSFPSSSGSSKKSSAASWAAAAAAGGGGGGAPGAAMGFVDAVVMGVDAANAADQAFDTPTEALERAFAGLGAAGIMAALDLPAALPAAPSDFVSVQHGSRMLAFPAPPPEAAAAAMNAQAQGRPRLPAAPVAAGAHRAALLLNTGSEVTAADEEAILAFGMREAFASLNSEGAAGLRRRRRPAPPSVPPASVPDAVAHTPALALQQPQPPHADNSTGANASLAIPPGSAAAASAAAAPAAAAAPTAPSRSWRHSYLVRALVAALAPADHSPLRQPAYLAFLHSRAAALHTAYMATITVTAALFMSQQQRRDWEPPEEELEDGARRRGVRLLTVLAFSAPEALGLGALLLRGAAGWAAVRCGLTHVGVLLRGLQSTAAALNMWMHATTCSGGRCIMKMMLLSSLEIVCMQTPVRSAFLWRLPLLLGTMLNHKLKCLPDAPLAGVLALHLGWEALLLVYASLVQARHVAAFERERAATARAEGTAAVAAPPRGTSGASTPCSYNSISTCRSCFEADAADAEANEGMAVAAEASDEAVEDAAVATVSTKSGAFVEEADERAAAEPGAATVPAAVHPADAAAEAGVEAEADADANRNSVKLDWSWVTGGDTSGWCDSAVGGDGGTAAPATSGKAGGGTDAGAGGCGSGGPDPTDVRLGCCVVAMAPRTAHRLELSFSCHTAVLEELQVVLRHVSPASMATGVHTASPAQDIVRTLAAPAAAHLQAPGTPLRFDAHLTLVAAPSDAPGLVHVELWRGRRRLTSRPVLLAAAPAPPAPPPVLAGLAAGGGSGAVASAVRPRGTLDIPAVQSAQSVAGAGAGASPEWLEDVQAYVDALTAEGHGDAADQFLEELGGWLAQLAAVERGLAPTAANNAFASWGSGSHGPQGPIGRVLHIHHAASPSAFAAAARFQPEAGPLWAQPHRPRTGTGGAVALDAAAGEGGAGDAAAAAANLDPVLRQLLLCQGRMLLAVAVEAGCEALARHLMGLLAGDVSGDAAPPAGAAWSSFGELASAPVERAAVASSTHALAATGTAAVATSAGGTTVGTGGATPAAVAPPAACPRFSLGAAVGEVLQGALTPVTCLPLLHAAVKSGYAEVVDMVADWHRRAGATGIWAMEAVVQAVSLETVPPPPPLSPADPTHYHPHHQLLPQEAQPQPLQQPGQAGQQHQQEPQQPAAAATAEPNKSSDSAHVDGSITAGLEATPRSLDPSDTAAVAPLQPAAAAAGSAASPPAPNQDVRASGPGHKGGGASAAASAEAAASPEPTVEAEAEPVPRPEALLLDTMVEGERAQEVEMAVAMARRTAPEPVAGRAARLTGHLDQMASTEEISPTLTGSFNLDTPRQYAALTNMPAPSSSPAVLAAPAAANQAATAATAAAPAPARVPAPARSPSPPAPASQEPPPVAPSPPSYTASGISVAAAAARCHLAPAAGEVGGVGGTAAAAALSAPFKVVQLRPEPAALLAASVVKELRRDVDEAAGGGAGLPGMVLMPLGGAGPSVCSPSGFTAEGHADSMAAAPLAAAMGHLAPFGFSPAEYTPASHGQHATTAAGHATASTNLGLGHGVGLGLGLGLPDPAAGGLLVLTPLHVALALGDQGRVATHILGSYPEAYELWTASQAHWMGCGIALHTSTVLPVDATHLPPAMPHGSAFTQQAKGHVQAYGSSATRVAAAGNGAGATDAVAAAVDGATANAAVTTTVAGPLTSAVVTDDMCGFNSPFIAPPSMSLVGASAAAAASAATGAGGAIAAAADTSYVRMSTYNALLASHGVGGDTTGAAAAAAGAGGPTTASHAWSHATGVASSPCGIQLQPSGLALRRGHSASYSHSYSAAPAPAAVLASTGPTQAAQAPSVPRVSGLAPTASRLQAGGSGFAAAAAAAAAATAPSAAGTAASEGLSGASNLQAWSSSGTAGVGGTHAYASNRPAFSSGAAAAPSFDVRSFSSNLQQLPASSISSLGGAGSAGGAGGGAGVGGLASGGSGGACGGGGGVRLGLGLLETIKEANMTNTAGSSGESFGGAAAAAGATGAAGGRGQSGDTAGAGTMTLSEVAFLEGLRWVPEPDAAEERGVSAAAGAGRRGFFRVLLNSNENNKAIH</sequence>
<dbReference type="EMBL" id="JAEHOD010000057">
    <property type="protein sequence ID" value="KAG2434482.1"/>
    <property type="molecule type" value="Genomic_DNA"/>
</dbReference>
<evidence type="ECO:0000313" key="4">
    <source>
        <dbReference type="EMBL" id="KAG2434482.1"/>
    </source>
</evidence>
<feature type="region of interest" description="Disordered" evidence="2">
    <location>
        <begin position="1017"/>
        <end position="1038"/>
    </location>
</feature>